<proteinExistence type="predicted"/>
<dbReference type="PANTHER" id="PTHR23176:SF104">
    <property type="entry name" value="RHO GTPASE-ACTIVATING PROTEIN 27"/>
    <property type="match status" value="1"/>
</dbReference>
<evidence type="ECO:0000313" key="4">
    <source>
        <dbReference type="Proteomes" id="UP000095280"/>
    </source>
</evidence>
<dbReference type="GO" id="GO:0005096">
    <property type="term" value="F:GTPase activator activity"/>
    <property type="evidence" value="ECO:0007669"/>
    <property type="project" value="UniProtKB-KW"/>
</dbReference>
<dbReference type="PANTHER" id="PTHR23176">
    <property type="entry name" value="RHO/RAC/CDC GTPASE-ACTIVATING PROTEIN"/>
    <property type="match status" value="1"/>
</dbReference>
<dbReference type="AlphaFoldDB" id="A0A1I8FB69"/>
<reference evidence="5" key="1">
    <citation type="submission" date="2016-11" db="UniProtKB">
        <authorList>
            <consortium name="WormBaseParasite"/>
        </authorList>
    </citation>
    <scope>IDENTIFICATION</scope>
</reference>
<evidence type="ECO:0000256" key="2">
    <source>
        <dbReference type="SAM" id="MobiDB-lite"/>
    </source>
</evidence>
<feature type="compositionally biased region" description="Low complexity" evidence="2">
    <location>
        <begin position="1"/>
        <end position="14"/>
    </location>
</feature>
<dbReference type="Proteomes" id="UP000095280">
    <property type="component" value="Unplaced"/>
</dbReference>
<dbReference type="Gene3D" id="1.10.555.10">
    <property type="entry name" value="Rho GTPase activation protein"/>
    <property type="match status" value="1"/>
</dbReference>
<evidence type="ECO:0000256" key="1">
    <source>
        <dbReference type="ARBA" id="ARBA00022468"/>
    </source>
</evidence>
<accession>A0A1I8FB69</accession>
<dbReference type="CDD" id="cd00159">
    <property type="entry name" value="RhoGAP"/>
    <property type="match status" value="1"/>
</dbReference>
<dbReference type="SUPFAM" id="SSF48350">
    <property type="entry name" value="GTPase activation domain, GAP"/>
    <property type="match status" value="1"/>
</dbReference>
<dbReference type="InterPro" id="IPR000198">
    <property type="entry name" value="RhoGAP_dom"/>
</dbReference>
<dbReference type="SMART" id="SM00324">
    <property type="entry name" value="RhoGAP"/>
    <property type="match status" value="1"/>
</dbReference>
<feature type="domain" description="Rho-GAP" evidence="3">
    <location>
        <begin position="80"/>
        <end position="237"/>
    </location>
</feature>
<organism evidence="4 5">
    <name type="scientific">Macrostomum lignano</name>
    <dbReference type="NCBI Taxonomy" id="282301"/>
    <lineage>
        <taxon>Eukaryota</taxon>
        <taxon>Metazoa</taxon>
        <taxon>Spiralia</taxon>
        <taxon>Lophotrochozoa</taxon>
        <taxon>Platyhelminthes</taxon>
        <taxon>Rhabditophora</taxon>
        <taxon>Macrostomorpha</taxon>
        <taxon>Macrostomida</taxon>
        <taxon>Macrostomidae</taxon>
        <taxon>Macrostomum</taxon>
    </lineage>
</organism>
<keyword evidence="1" id="KW-0343">GTPase activation</keyword>
<dbReference type="Pfam" id="PF00620">
    <property type="entry name" value="RhoGAP"/>
    <property type="match status" value="1"/>
</dbReference>
<dbReference type="WBParaSite" id="maker-unitig_27008-snap-gene-0.3-mRNA-1">
    <property type="protein sequence ID" value="maker-unitig_27008-snap-gene-0.3-mRNA-1"/>
    <property type="gene ID" value="maker-unitig_27008-snap-gene-0.3"/>
</dbReference>
<dbReference type="InterPro" id="IPR050729">
    <property type="entry name" value="Rho-GAP"/>
</dbReference>
<name>A0A1I8FB69_9PLAT</name>
<evidence type="ECO:0000313" key="5">
    <source>
        <dbReference type="WBParaSite" id="maker-unitig_27008-snap-gene-0.3-mRNA-1"/>
    </source>
</evidence>
<evidence type="ECO:0000259" key="3">
    <source>
        <dbReference type="PROSITE" id="PS50238"/>
    </source>
</evidence>
<dbReference type="GO" id="GO:0005737">
    <property type="term" value="C:cytoplasm"/>
    <property type="evidence" value="ECO:0007669"/>
    <property type="project" value="TreeGrafter"/>
</dbReference>
<feature type="region of interest" description="Disordered" evidence="2">
    <location>
        <begin position="1"/>
        <end position="49"/>
    </location>
</feature>
<sequence length="237" mass="25196">MLPSLARSAAGLRSSRPHRTLAGKQQQQSQTPPQPHSPPTASSECVAGAGRAGRRKASCGTSPCSAPPCARCGARALGRASLSKPPALKLSRATAWRLRASTGLGGNAGHRAEAAAVVDQTEDLRPDTGWTSSASPRPLKTFLRELREPLIPSATFQRQAQRQNASQSGRCCATLPPAHYNTLRLLFHHLTRVVQCSERNQMSSQNVALMMGPNLVWPASGDADGGLCLTSNLMFQN</sequence>
<dbReference type="PROSITE" id="PS50238">
    <property type="entry name" value="RHOGAP"/>
    <property type="match status" value="1"/>
</dbReference>
<dbReference type="GO" id="GO:0007165">
    <property type="term" value="P:signal transduction"/>
    <property type="evidence" value="ECO:0007669"/>
    <property type="project" value="InterPro"/>
</dbReference>
<dbReference type="InterPro" id="IPR008936">
    <property type="entry name" value="Rho_GTPase_activation_prot"/>
</dbReference>
<feature type="compositionally biased region" description="Low complexity" evidence="2">
    <location>
        <begin position="39"/>
        <end position="49"/>
    </location>
</feature>
<protein>
    <submittedName>
        <fullName evidence="5">Rho-GAP domain-containing protein</fullName>
    </submittedName>
</protein>
<keyword evidence="4" id="KW-1185">Reference proteome</keyword>